<proteinExistence type="inferred from homology"/>
<dbReference type="SUPFAM" id="SSF53335">
    <property type="entry name" value="S-adenosyl-L-methionine-dependent methyltransferases"/>
    <property type="match status" value="1"/>
</dbReference>
<evidence type="ECO:0000313" key="10">
    <source>
        <dbReference type="EMBL" id="EER48149.1"/>
    </source>
</evidence>
<dbReference type="PANTHER" id="PTHR42933">
    <property type="entry name" value="SLR6095 PROTEIN"/>
    <property type="match status" value="1"/>
</dbReference>
<evidence type="ECO:0000259" key="9">
    <source>
        <dbReference type="Pfam" id="PF02384"/>
    </source>
</evidence>
<keyword evidence="4" id="KW-0808">Transferase</keyword>
<dbReference type="GO" id="GO:0003677">
    <property type="term" value="F:DNA binding"/>
    <property type="evidence" value="ECO:0007669"/>
    <property type="project" value="UniProtKB-KW"/>
</dbReference>
<evidence type="ECO:0000256" key="5">
    <source>
        <dbReference type="ARBA" id="ARBA00022691"/>
    </source>
</evidence>
<evidence type="ECO:0000256" key="4">
    <source>
        <dbReference type="ARBA" id="ARBA00022679"/>
    </source>
</evidence>
<dbReference type="Gene3D" id="3.90.220.20">
    <property type="entry name" value="DNA methylase specificity domains"/>
    <property type="match status" value="1"/>
</dbReference>
<name>C5RYW2_9PAST</name>
<evidence type="ECO:0000256" key="2">
    <source>
        <dbReference type="ARBA" id="ARBA00011900"/>
    </source>
</evidence>
<dbReference type="GO" id="GO:0009307">
    <property type="term" value="P:DNA restriction-modification system"/>
    <property type="evidence" value="ECO:0007669"/>
    <property type="project" value="UniProtKB-KW"/>
</dbReference>
<dbReference type="GO" id="GO:0009007">
    <property type="term" value="F:site-specific DNA-methyltransferase (adenine-specific) activity"/>
    <property type="evidence" value="ECO:0007669"/>
    <property type="project" value="UniProtKB-EC"/>
</dbReference>
<evidence type="ECO:0000256" key="1">
    <source>
        <dbReference type="ARBA" id="ARBA00006594"/>
    </source>
</evidence>
<evidence type="ECO:0000256" key="8">
    <source>
        <dbReference type="ARBA" id="ARBA00047942"/>
    </source>
</evidence>
<dbReference type="Pfam" id="PF02384">
    <property type="entry name" value="N6_Mtase"/>
    <property type="match status" value="1"/>
</dbReference>
<dbReference type="Gene3D" id="3.40.50.150">
    <property type="entry name" value="Vaccinia Virus protein VP39"/>
    <property type="match status" value="1"/>
</dbReference>
<dbReference type="InterPro" id="IPR051537">
    <property type="entry name" value="DNA_Adenine_Mtase"/>
</dbReference>
<protein>
    <recommendedName>
        <fullName evidence="2">site-specific DNA-methyltransferase (adenine-specific)</fullName>
        <ecNumber evidence="2">2.1.1.72</ecNumber>
    </recommendedName>
</protein>
<evidence type="ECO:0000256" key="6">
    <source>
        <dbReference type="ARBA" id="ARBA00022747"/>
    </source>
</evidence>
<keyword evidence="5" id="KW-0949">S-adenosyl-L-methionine</keyword>
<evidence type="ECO:0000313" key="11">
    <source>
        <dbReference type="Proteomes" id="UP000005532"/>
    </source>
</evidence>
<dbReference type="GO" id="GO:0032259">
    <property type="term" value="P:methylation"/>
    <property type="evidence" value="ECO:0007669"/>
    <property type="project" value="UniProtKB-KW"/>
</dbReference>
<dbReference type="SUPFAM" id="SSF116734">
    <property type="entry name" value="DNA methylase specificity domain"/>
    <property type="match status" value="1"/>
</dbReference>
<keyword evidence="6" id="KW-0680">Restriction system</keyword>
<dbReference type="PANTHER" id="PTHR42933:SF3">
    <property type="entry name" value="TYPE I RESTRICTION ENZYME MJAVIII METHYLASE SUBUNIT"/>
    <property type="match status" value="1"/>
</dbReference>
<comment type="catalytic activity">
    <reaction evidence="8">
        <text>a 2'-deoxyadenosine in DNA + S-adenosyl-L-methionine = an N(6)-methyl-2'-deoxyadenosine in DNA + S-adenosyl-L-homocysteine + H(+)</text>
        <dbReference type="Rhea" id="RHEA:15197"/>
        <dbReference type="Rhea" id="RHEA-COMP:12418"/>
        <dbReference type="Rhea" id="RHEA-COMP:12419"/>
        <dbReference type="ChEBI" id="CHEBI:15378"/>
        <dbReference type="ChEBI" id="CHEBI:57856"/>
        <dbReference type="ChEBI" id="CHEBI:59789"/>
        <dbReference type="ChEBI" id="CHEBI:90615"/>
        <dbReference type="ChEBI" id="CHEBI:90616"/>
        <dbReference type="EC" id="2.1.1.72"/>
    </reaction>
</comment>
<feature type="domain" description="DNA methylase adenine-specific" evidence="9">
    <location>
        <begin position="166"/>
        <end position="379"/>
    </location>
</feature>
<comment type="caution">
    <text evidence="10">The sequence shown here is derived from an EMBL/GenBank/DDBJ whole genome shotgun (WGS) entry which is preliminary data.</text>
</comment>
<evidence type="ECO:0000256" key="3">
    <source>
        <dbReference type="ARBA" id="ARBA00022603"/>
    </source>
</evidence>
<dbReference type="InterPro" id="IPR003356">
    <property type="entry name" value="DNA_methylase_A-5"/>
</dbReference>
<dbReference type="Proteomes" id="UP000005532">
    <property type="component" value="Unassembled WGS sequence"/>
</dbReference>
<dbReference type="RefSeq" id="WP_005822119.1">
    <property type="nucleotide sequence ID" value="NZ_ACQL01000023.1"/>
</dbReference>
<dbReference type="REBASE" id="29435">
    <property type="entry name" value="M1.Ami305ORF4453P"/>
</dbReference>
<gene>
    <name evidence="10" type="ORF">AM305_04453</name>
</gene>
<dbReference type="AlphaFoldDB" id="C5RYW2"/>
<dbReference type="InterPro" id="IPR029063">
    <property type="entry name" value="SAM-dependent_MTases_sf"/>
</dbReference>
<reference evidence="10 11" key="1">
    <citation type="journal article" date="2010" name="Vet. Microbiol.">
        <title>Production of haemolysins by strains of the Actinobacillus minor/porcitonsillarum complex.</title>
        <authorList>
            <person name="Arya G."/>
            <person name="Niven D.F."/>
        </authorList>
    </citation>
    <scope>NUCLEOTIDE SEQUENCE [LARGE SCALE GENOMIC DNA]</scope>
    <source>
        <strain evidence="10 11">NM305</strain>
    </source>
</reference>
<comment type="similarity">
    <text evidence="1">Belongs to the N(4)/N(6)-methyltransferase family.</text>
</comment>
<dbReference type="eggNOG" id="COG0286">
    <property type="taxonomic scope" value="Bacteria"/>
</dbReference>
<dbReference type="EMBL" id="ACQL01000023">
    <property type="protein sequence ID" value="EER48149.1"/>
    <property type="molecule type" value="Genomic_DNA"/>
</dbReference>
<dbReference type="eggNOG" id="COG0732">
    <property type="taxonomic scope" value="Bacteria"/>
</dbReference>
<sequence>MIKLNKSKLMDLYKDMRGTFSIEDLNEIALKAMALVILNVTSLLKTKEDILKAIENAEREYPQAFTDGSRNVLSHLTEDTIFDLIYDLSENQQKGLFTPENKFEWVQYIFNLMNGTKYGYFAFDDSIYDFCNKLYSNVNHDEIYIPFENSFYHTLMFSQEQSVASEGVKTTPIPAILNIILGGIQYKQSDAITNPAYIKDGKLRLFSKGFLAEPWGMKVNINDQDNQRFSVKSNNLQNYLIQHLFQQVNDFAIVIMPINGLHSSVQSEELMRQWLLEQGYLKAVISLPSGLSISTMTNSALLIFDFSTKYETVNFISLKDSEFVEKRNRETKLTQLDKLIDIIDSNLAHKSSKKVDVKSILNNSYILNPERYVLDNSTQDALNILQEYETKKLGDLVDIYRPIPVSKLKSDGSEMFFEIQGGDIPEFGYIDTASKENYIDNELMNILSPHLLQENDIIITVRGSSGKVGIVSKELLNKYQGKVIIGQANLILRVKDPQNVNAIALLMQLRSELSQSRLQVLSSGAVLSGLSVKDLKEFLVANFSLEKQKKLEENFQKQEIIKQQIIQQKQQMQFLANDFWN</sequence>
<dbReference type="OrthoDB" id="9784823at2"/>
<evidence type="ECO:0000256" key="7">
    <source>
        <dbReference type="ARBA" id="ARBA00023125"/>
    </source>
</evidence>
<organism evidence="10 11">
    <name type="scientific">Actinobacillus minor NM305</name>
    <dbReference type="NCBI Taxonomy" id="637911"/>
    <lineage>
        <taxon>Bacteria</taxon>
        <taxon>Pseudomonadati</taxon>
        <taxon>Pseudomonadota</taxon>
        <taxon>Gammaproteobacteria</taxon>
        <taxon>Pasteurellales</taxon>
        <taxon>Pasteurellaceae</taxon>
        <taxon>Actinobacillus</taxon>
    </lineage>
</organism>
<accession>C5RYW2</accession>
<dbReference type="EC" id="2.1.1.72" evidence="2"/>
<dbReference type="GO" id="GO:0008170">
    <property type="term" value="F:N-methyltransferase activity"/>
    <property type="evidence" value="ECO:0007669"/>
    <property type="project" value="InterPro"/>
</dbReference>
<keyword evidence="3 10" id="KW-0489">Methyltransferase</keyword>
<dbReference type="InterPro" id="IPR044946">
    <property type="entry name" value="Restrct_endonuc_typeI_TRD_sf"/>
</dbReference>
<keyword evidence="7" id="KW-0238">DNA-binding</keyword>